<dbReference type="InterPro" id="IPR018247">
    <property type="entry name" value="EF_Hand_1_Ca_BS"/>
</dbReference>
<sequence>MRKNVTMFKPVSVSFTRDQLMNIFRSHDLDGDGKLSRKEVKAAFGYLGSRWDSYRAVLALLHADSDHDGYVGEEELKKLVDYALKCGYTIA</sequence>
<reference evidence="3 4" key="1">
    <citation type="submission" date="2019-06" db="EMBL/GenBank/DDBJ databases">
        <title>A chromosomal-level reference genome of Carpinus fangiana (Coryloideae, Betulaceae).</title>
        <authorList>
            <person name="Yang X."/>
            <person name="Wang Z."/>
            <person name="Zhang L."/>
            <person name="Hao G."/>
            <person name="Liu J."/>
            <person name="Yang Y."/>
        </authorList>
    </citation>
    <scope>NUCLEOTIDE SEQUENCE [LARGE SCALE GENOMIC DNA]</scope>
    <source>
        <strain evidence="3">Cfa_2016G</strain>
        <tissue evidence="3">Leaf</tissue>
    </source>
</reference>
<dbReference type="GO" id="GO:0005509">
    <property type="term" value="F:calcium ion binding"/>
    <property type="evidence" value="ECO:0007669"/>
    <property type="project" value="InterPro"/>
</dbReference>
<dbReference type="SUPFAM" id="SSF47473">
    <property type="entry name" value="EF-hand"/>
    <property type="match status" value="1"/>
</dbReference>
<dbReference type="Pfam" id="PF13499">
    <property type="entry name" value="EF-hand_7"/>
    <property type="match status" value="1"/>
</dbReference>
<keyword evidence="4" id="KW-1185">Reference proteome</keyword>
<keyword evidence="1" id="KW-0106">Calcium</keyword>
<dbReference type="PROSITE" id="PS00018">
    <property type="entry name" value="EF_HAND_1"/>
    <property type="match status" value="2"/>
</dbReference>
<dbReference type="CDD" id="cd00051">
    <property type="entry name" value="EFh"/>
    <property type="match status" value="1"/>
</dbReference>
<dbReference type="InterPro" id="IPR011992">
    <property type="entry name" value="EF-hand-dom_pair"/>
</dbReference>
<evidence type="ECO:0000313" key="3">
    <source>
        <dbReference type="EMBL" id="KAE8100669.1"/>
    </source>
</evidence>
<dbReference type="InterPro" id="IPR002048">
    <property type="entry name" value="EF_hand_dom"/>
</dbReference>
<proteinExistence type="predicted"/>
<dbReference type="AlphaFoldDB" id="A0A5N6RQV2"/>
<organism evidence="3 4">
    <name type="scientific">Carpinus fangiana</name>
    <dbReference type="NCBI Taxonomy" id="176857"/>
    <lineage>
        <taxon>Eukaryota</taxon>
        <taxon>Viridiplantae</taxon>
        <taxon>Streptophyta</taxon>
        <taxon>Embryophyta</taxon>
        <taxon>Tracheophyta</taxon>
        <taxon>Spermatophyta</taxon>
        <taxon>Magnoliopsida</taxon>
        <taxon>eudicotyledons</taxon>
        <taxon>Gunneridae</taxon>
        <taxon>Pentapetalae</taxon>
        <taxon>rosids</taxon>
        <taxon>fabids</taxon>
        <taxon>Fagales</taxon>
        <taxon>Betulaceae</taxon>
        <taxon>Carpinus</taxon>
    </lineage>
</organism>
<dbReference type="PROSITE" id="PS50222">
    <property type="entry name" value="EF_HAND_2"/>
    <property type="match status" value="1"/>
</dbReference>
<evidence type="ECO:0000259" key="2">
    <source>
        <dbReference type="PROSITE" id="PS50222"/>
    </source>
</evidence>
<evidence type="ECO:0000256" key="1">
    <source>
        <dbReference type="ARBA" id="ARBA00022837"/>
    </source>
</evidence>
<gene>
    <name evidence="3" type="ORF">FH972_018544</name>
</gene>
<accession>A0A5N6RQV2</accession>
<name>A0A5N6RQV2_9ROSI</name>
<evidence type="ECO:0000313" key="4">
    <source>
        <dbReference type="Proteomes" id="UP000327013"/>
    </source>
</evidence>
<feature type="domain" description="EF-hand" evidence="2">
    <location>
        <begin position="15"/>
        <end position="50"/>
    </location>
</feature>
<dbReference type="Proteomes" id="UP000327013">
    <property type="component" value="Chromosome 7"/>
</dbReference>
<dbReference type="OrthoDB" id="26525at2759"/>
<protein>
    <recommendedName>
        <fullName evidence="2">EF-hand domain-containing protein</fullName>
    </recommendedName>
</protein>
<dbReference type="SMART" id="SM00054">
    <property type="entry name" value="EFh"/>
    <property type="match status" value="2"/>
</dbReference>
<dbReference type="EMBL" id="CM017327">
    <property type="protein sequence ID" value="KAE8100669.1"/>
    <property type="molecule type" value="Genomic_DNA"/>
</dbReference>
<dbReference type="Gene3D" id="1.10.238.10">
    <property type="entry name" value="EF-hand"/>
    <property type="match status" value="1"/>
</dbReference>